<protein>
    <recommendedName>
        <fullName evidence="10">8-amino-7-ketopelargonate synthase</fullName>
        <ecNumber evidence="10">2.3.1.47</ecNumber>
    </recommendedName>
</protein>
<evidence type="ECO:0000256" key="5">
    <source>
        <dbReference type="ARBA" id="ARBA00022679"/>
    </source>
</evidence>
<keyword evidence="5 10" id="KW-0808">Transferase</keyword>
<dbReference type="FunFam" id="3.40.640.10:FF:000006">
    <property type="entry name" value="5-aminolevulinate synthase, mitochondrial"/>
    <property type="match status" value="1"/>
</dbReference>
<dbReference type="Pfam" id="PF00155">
    <property type="entry name" value="Aminotran_1_2"/>
    <property type="match status" value="1"/>
</dbReference>
<dbReference type="PROSITE" id="PS00599">
    <property type="entry name" value="AA_TRANSFER_CLASS_2"/>
    <property type="match status" value="1"/>
</dbReference>
<comment type="function">
    <text evidence="10">Catalyzes the decarboxylative condensation of pimeloyl-[acyl-carrier protein] and L-alanine to produce 8-amino-7-oxononanoate (AON), [acyl-carrier protein], and carbon dioxide.</text>
</comment>
<comment type="caution">
    <text evidence="12">The sequence shown here is derived from an EMBL/GenBank/DDBJ whole genome shotgun (WGS) entry which is preliminary data.</text>
</comment>
<name>A0A398B3C5_9BACI</name>
<dbReference type="InterPro" id="IPR050087">
    <property type="entry name" value="AON_synthase_class-II"/>
</dbReference>
<evidence type="ECO:0000256" key="9">
    <source>
        <dbReference type="PIRSR" id="PIRSR604723-51"/>
    </source>
</evidence>
<accession>A0A398B3C5</accession>
<dbReference type="Proteomes" id="UP000266016">
    <property type="component" value="Unassembled WGS sequence"/>
</dbReference>
<dbReference type="EC" id="2.3.1.47" evidence="10"/>
<feature type="modified residue" description="N6-(pyridoxal phosphate)lysine" evidence="9">
    <location>
        <position position="237"/>
    </location>
</feature>
<reference evidence="12 13" key="1">
    <citation type="submission" date="2018-08" db="EMBL/GenBank/DDBJ databases">
        <title>Bacillus jemisoniae sp. nov., Bacillus chryseoplanitiae sp. nov., Bacillus resnikiae sp. nov., and Bacillus frankliniae sp. nov., isolated from Viking spacecraft and associated surfaces.</title>
        <authorList>
            <person name="Seuylemezian A."/>
            <person name="Vaishampayan P."/>
        </authorList>
    </citation>
    <scope>NUCLEOTIDE SEQUENCE [LARGE SCALE GENOMIC DNA]</scope>
    <source>
        <strain evidence="12 13">MA001</strain>
    </source>
</reference>
<evidence type="ECO:0000256" key="8">
    <source>
        <dbReference type="ARBA" id="ARBA00047715"/>
    </source>
</evidence>
<evidence type="ECO:0000256" key="7">
    <source>
        <dbReference type="ARBA" id="ARBA00022898"/>
    </source>
</evidence>
<dbReference type="GO" id="GO:0008710">
    <property type="term" value="F:8-amino-7-oxononanoate synthase activity"/>
    <property type="evidence" value="ECO:0007669"/>
    <property type="project" value="UniProtKB-UniRule"/>
</dbReference>
<evidence type="ECO:0000256" key="3">
    <source>
        <dbReference type="ARBA" id="ARBA00010008"/>
    </source>
</evidence>
<dbReference type="NCBIfam" id="TIGR00858">
    <property type="entry name" value="bioF"/>
    <property type="match status" value="1"/>
</dbReference>
<comment type="similarity">
    <text evidence="3 10">Belongs to the class-II pyridoxal-phosphate-dependent aminotransferase family. BioF subfamily.</text>
</comment>
<dbReference type="Gene3D" id="3.90.1150.10">
    <property type="entry name" value="Aspartate Aminotransferase, domain 1"/>
    <property type="match status" value="1"/>
</dbReference>
<feature type="domain" description="Aminotransferase class I/classII large" evidence="11">
    <location>
        <begin position="38"/>
        <end position="378"/>
    </location>
</feature>
<dbReference type="InterPro" id="IPR004839">
    <property type="entry name" value="Aminotransferase_I/II_large"/>
</dbReference>
<comment type="cofactor">
    <cofactor evidence="1 9 10">
        <name>pyridoxal 5'-phosphate</name>
        <dbReference type="ChEBI" id="CHEBI:597326"/>
    </cofactor>
</comment>
<dbReference type="GO" id="GO:0030170">
    <property type="term" value="F:pyridoxal phosphate binding"/>
    <property type="evidence" value="ECO:0007669"/>
    <property type="project" value="InterPro"/>
</dbReference>
<dbReference type="PANTHER" id="PTHR13693:SF3">
    <property type="entry name" value="LD36009P"/>
    <property type="match status" value="1"/>
</dbReference>
<gene>
    <name evidence="12" type="primary">bioF</name>
    <name evidence="12" type="ORF">D1953_14650</name>
</gene>
<sequence length="398" mass="43481">MTDYLSQELQQIREQGLFRTLRRIDASSDTETVLEGKKVLLFSSNNYLGLANDSRMKEKAIEAIKQFGTGSGGSRLTTGNLSLHEQLERDIASFKGKEASLVFSSGFLANVGIISTLMKQGDVILSDSLNHASIIDGCRLSKADTVIYNHVDMNDLEKKLQSVTSYQRKLIVTDGVFSMDGNIAPLPAIVSLAQKYGAMVMVDDAHSTGILGKTGAGTAEYFGLTNQIDLLMGTLSKSIGAEGGYVAASHSLIQYLRNKARSFIFQTALSPSVVAASIEGIRIIREERERSVRLLENAEFLRNGLKKSGFSLVDGSTPILAVLIGSAQDAVHFSKRLEEEGIFAPAIRPPTVPEGMSRIRLTIMATHRQEQLEYALHTFVKIGKEMNLLSTKNVMQSK</sequence>
<proteinExistence type="inferred from homology"/>
<dbReference type="GO" id="GO:0009102">
    <property type="term" value="P:biotin biosynthetic process"/>
    <property type="evidence" value="ECO:0007669"/>
    <property type="project" value="UniProtKB-UniRule"/>
</dbReference>
<keyword evidence="7 9" id="KW-0663">Pyridoxal phosphate</keyword>
<organism evidence="12 13">
    <name type="scientific">Peribacillus asahii</name>
    <dbReference type="NCBI Taxonomy" id="228899"/>
    <lineage>
        <taxon>Bacteria</taxon>
        <taxon>Bacillati</taxon>
        <taxon>Bacillota</taxon>
        <taxon>Bacilli</taxon>
        <taxon>Bacillales</taxon>
        <taxon>Bacillaceae</taxon>
        <taxon>Peribacillus</taxon>
    </lineage>
</organism>
<comment type="catalytic activity">
    <reaction evidence="8 10">
        <text>6-carboxyhexanoyl-[ACP] + L-alanine + H(+) = (8S)-8-amino-7-oxononanoate + holo-[ACP] + CO2</text>
        <dbReference type="Rhea" id="RHEA:42288"/>
        <dbReference type="Rhea" id="RHEA-COMP:9685"/>
        <dbReference type="Rhea" id="RHEA-COMP:9955"/>
        <dbReference type="ChEBI" id="CHEBI:15378"/>
        <dbReference type="ChEBI" id="CHEBI:16526"/>
        <dbReference type="ChEBI" id="CHEBI:57972"/>
        <dbReference type="ChEBI" id="CHEBI:64479"/>
        <dbReference type="ChEBI" id="CHEBI:78846"/>
        <dbReference type="ChEBI" id="CHEBI:149468"/>
        <dbReference type="EC" id="2.3.1.47"/>
    </reaction>
</comment>
<dbReference type="InterPro" id="IPR015422">
    <property type="entry name" value="PyrdxlP-dep_Trfase_small"/>
</dbReference>
<dbReference type="UniPathway" id="UPA00078"/>
<evidence type="ECO:0000256" key="6">
    <source>
        <dbReference type="ARBA" id="ARBA00022756"/>
    </source>
</evidence>
<dbReference type="SUPFAM" id="SSF53383">
    <property type="entry name" value="PLP-dependent transferases"/>
    <property type="match status" value="1"/>
</dbReference>
<evidence type="ECO:0000259" key="11">
    <source>
        <dbReference type="Pfam" id="PF00155"/>
    </source>
</evidence>
<evidence type="ECO:0000256" key="2">
    <source>
        <dbReference type="ARBA" id="ARBA00004746"/>
    </source>
</evidence>
<keyword evidence="12" id="KW-0012">Acyltransferase</keyword>
<dbReference type="InterPro" id="IPR015424">
    <property type="entry name" value="PyrdxlP-dep_Trfase"/>
</dbReference>
<comment type="subunit">
    <text evidence="4 10">Homodimer.</text>
</comment>
<comment type="pathway">
    <text evidence="2 10">Cofactor biosynthesis; biotin biosynthesis.</text>
</comment>
<dbReference type="Gene3D" id="3.40.640.10">
    <property type="entry name" value="Type I PLP-dependent aspartate aminotransferase-like (Major domain)"/>
    <property type="match status" value="1"/>
</dbReference>
<dbReference type="InterPro" id="IPR001917">
    <property type="entry name" value="Aminotrans_II_pyridoxalP_BS"/>
</dbReference>
<dbReference type="CDD" id="cd06454">
    <property type="entry name" value="KBL_like"/>
    <property type="match status" value="1"/>
</dbReference>
<dbReference type="NCBIfam" id="NF005394">
    <property type="entry name" value="PRK06939.1"/>
    <property type="match status" value="1"/>
</dbReference>
<evidence type="ECO:0000313" key="13">
    <source>
        <dbReference type="Proteomes" id="UP000266016"/>
    </source>
</evidence>
<evidence type="ECO:0000256" key="10">
    <source>
        <dbReference type="RuleBase" id="RU003693"/>
    </source>
</evidence>
<dbReference type="InterPro" id="IPR004723">
    <property type="entry name" value="AONS_Archaea/Proteobacteria"/>
</dbReference>
<dbReference type="RefSeq" id="WP_119117933.1">
    <property type="nucleotide sequence ID" value="NZ_QWVS01000028.1"/>
</dbReference>
<keyword evidence="6" id="KW-0093">Biotin biosynthesis</keyword>
<evidence type="ECO:0000256" key="1">
    <source>
        <dbReference type="ARBA" id="ARBA00001933"/>
    </source>
</evidence>
<dbReference type="InterPro" id="IPR015421">
    <property type="entry name" value="PyrdxlP-dep_Trfase_major"/>
</dbReference>
<evidence type="ECO:0000256" key="4">
    <source>
        <dbReference type="ARBA" id="ARBA00011738"/>
    </source>
</evidence>
<dbReference type="EMBL" id="QWVS01000028">
    <property type="protein sequence ID" value="RID84081.1"/>
    <property type="molecule type" value="Genomic_DNA"/>
</dbReference>
<evidence type="ECO:0000313" key="12">
    <source>
        <dbReference type="EMBL" id="RID84081.1"/>
    </source>
</evidence>
<keyword evidence="13" id="KW-1185">Reference proteome</keyword>
<dbReference type="AlphaFoldDB" id="A0A398B3C5"/>
<dbReference type="PANTHER" id="PTHR13693">
    <property type="entry name" value="CLASS II AMINOTRANSFERASE/8-AMINO-7-OXONONANOATE SYNTHASE"/>
    <property type="match status" value="1"/>
</dbReference>